<name>A0A084SPB5_9BACT</name>
<dbReference type="GO" id="GO:0003677">
    <property type="term" value="F:DNA binding"/>
    <property type="evidence" value="ECO:0007669"/>
    <property type="project" value="UniProtKB-KW"/>
</dbReference>
<dbReference type="CDD" id="cd06170">
    <property type="entry name" value="LuxR_C_like"/>
    <property type="match status" value="1"/>
</dbReference>
<dbReference type="SMART" id="SM00421">
    <property type="entry name" value="HTH_LUXR"/>
    <property type="match status" value="1"/>
</dbReference>
<organism evidence="5 6">
    <name type="scientific">Archangium violaceum Cb vi76</name>
    <dbReference type="NCBI Taxonomy" id="1406225"/>
    <lineage>
        <taxon>Bacteria</taxon>
        <taxon>Pseudomonadati</taxon>
        <taxon>Myxococcota</taxon>
        <taxon>Myxococcia</taxon>
        <taxon>Myxococcales</taxon>
        <taxon>Cystobacterineae</taxon>
        <taxon>Archangiaceae</taxon>
        <taxon>Archangium</taxon>
    </lineage>
</organism>
<dbReference type="SUPFAM" id="SSF46894">
    <property type="entry name" value="C-terminal effector domain of the bipartite response regulators"/>
    <property type="match status" value="1"/>
</dbReference>
<accession>A0A084SPB5</accession>
<sequence length="369" mass="42107">MSRDSRERTLTSKLTEALTSSLNLSEVFANAEDLLFRLTPADYMALCVSRPGPRGDYDWWVTKMPAPFLARYSELAEHDFVRCAVMRERDKVLRDEEMVAHRKVLERSRWYAYCRELGMPLEHVMSVLLDVKGGVHAGLTFYRERRRPFSRRDQARLQALTLLLTQTVRNCRMYGEVAARGQELSAYFQHRATRCIVRVNPLVERMRTPPTTALLMKWFHPSELVVPSGLPTVLVERLAMLAAMGGAGAPGLDTWERAGEERGLAGQDLRVTFSRLPMQDGQHLWALEFQELLRAIPVPEAWRQSLTAREAEIVSYVLRDWDNQLIADHLDLALATVKKHLQNVFDKLGADSRTALIFRASLLCRGALS</sequence>
<dbReference type="InterPro" id="IPR016032">
    <property type="entry name" value="Sig_transdc_resp-reg_C-effctor"/>
</dbReference>
<dbReference type="PANTHER" id="PTHR44688">
    <property type="entry name" value="DNA-BINDING TRANSCRIPTIONAL ACTIVATOR DEVR_DOSR"/>
    <property type="match status" value="1"/>
</dbReference>
<dbReference type="InterPro" id="IPR036388">
    <property type="entry name" value="WH-like_DNA-bd_sf"/>
</dbReference>
<dbReference type="PANTHER" id="PTHR44688:SF25">
    <property type="entry name" value="HTH LUXR-TYPE DOMAIN-CONTAINING PROTEIN"/>
    <property type="match status" value="1"/>
</dbReference>
<dbReference type="GO" id="GO:0006355">
    <property type="term" value="P:regulation of DNA-templated transcription"/>
    <property type="evidence" value="ECO:0007669"/>
    <property type="project" value="InterPro"/>
</dbReference>
<keyword evidence="2" id="KW-0238">DNA-binding</keyword>
<dbReference type="SUPFAM" id="SSF55781">
    <property type="entry name" value="GAF domain-like"/>
    <property type="match status" value="1"/>
</dbReference>
<evidence type="ECO:0000256" key="3">
    <source>
        <dbReference type="ARBA" id="ARBA00023163"/>
    </source>
</evidence>
<evidence type="ECO:0000256" key="2">
    <source>
        <dbReference type="ARBA" id="ARBA00023125"/>
    </source>
</evidence>
<gene>
    <name evidence="5" type="ORF">Q664_29230</name>
</gene>
<dbReference type="Pfam" id="PF00196">
    <property type="entry name" value="GerE"/>
    <property type="match status" value="1"/>
</dbReference>
<reference evidence="5 6" key="1">
    <citation type="submission" date="2014-07" db="EMBL/GenBank/DDBJ databases">
        <title>Draft Genome Sequence of Gephyronic Acid Producer, Cystobacter violaceus Strain Cb vi76.</title>
        <authorList>
            <person name="Stevens D.C."/>
            <person name="Young J."/>
            <person name="Carmichael R."/>
            <person name="Tan J."/>
            <person name="Taylor R.E."/>
        </authorList>
    </citation>
    <scope>NUCLEOTIDE SEQUENCE [LARGE SCALE GENOMIC DNA]</scope>
    <source>
        <strain evidence="5 6">Cb vi76</strain>
    </source>
</reference>
<dbReference type="RefSeq" id="WP_043402745.1">
    <property type="nucleotide sequence ID" value="NZ_JPMI01000216.1"/>
</dbReference>
<evidence type="ECO:0000256" key="1">
    <source>
        <dbReference type="ARBA" id="ARBA00023015"/>
    </source>
</evidence>
<dbReference type="Proteomes" id="UP000028547">
    <property type="component" value="Unassembled WGS sequence"/>
</dbReference>
<keyword evidence="3" id="KW-0804">Transcription</keyword>
<evidence type="ECO:0000313" key="6">
    <source>
        <dbReference type="Proteomes" id="UP000028547"/>
    </source>
</evidence>
<keyword evidence="1" id="KW-0805">Transcription regulation</keyword>
<dbReference type="PROSITE" id="PS00622">
    <property type="entry name" value="HTH_LUXR_1"/>
    <property type="match status" value="1"/>
</dbReference>
<dbReference type="AlphaFoldDB" id="A0A084SPB5"/>
<dbReference type="Gene3D" id="1.10.10.10">
    <property type="entry name" value="Winged helix-like DNA-binding domain superfamily/Winged helix DNA-binding domain"/>
    <property type="match status" value="1"/>
</dbReference>
<dbReference type="Gene3D" id="3.30.450.40">
    <property type="match status" value="1"/>
</dbReference>
<feature type="domain" description="HTH luxR-type" evidence="4">
    <location>
        <begin position="299"/>
        <end position="364"/>
    </location>
</feature>
<dbReference type="InterPro" id="IPR029016">
    <property type="entry name" value="GAF-like_dom_sf"/>
</dbReference>
<dbReference type="EMBL" id="JPMI01000216">
    <property type="protein sequence ID" value="KFA90300.1"/>
    <property type="molecule type" value="Genomic_DNA"/>
</dbReference>
<protein>
    <recommendedName>
        <fullName evidence="4">HTH luxR-type domain-containing protein</fullName>
    </recommendedName>
</protein>
<dbReference type="InterPro" id="IPR000792">
    <property type="entry name" value="Tscrpt_reg_LuxR_C"/>
</dbReference>
<dbReference type="PROSITE" id="PS50043">
    <property type="entry name" value="HTH_LUXR_2"/>
    <property type="match status" value="1"/>
</dbReference>
<evidence type="ECO:0000313" key="5">
    <source>
        <dbReference type="EMBL" id="KFA90300.1"/>
    </source>
</evidence>
<comment type="caution">
    <text evidence="5">The sequence shown here is derived from an EMBL/GenBank/DDBJ whole genome shotgun (WGS) entry which is preliminary data.</text>
</comment>
<dbReference type="PRINTS" id="PR00038">
    <property type="entry name" value="HTHLUXR"/>
</dbReference>
<evidence type="ECO:0000259" key="4">
    <source>
        <dbReference type="PROSITE" id="PS50043"/>
    </source>
</evidence>
<proteinExistence type="predicted"/>